<dbReference type="OrthoDB" id="5356476at2759"/>
<protein>
    <submittedName>
        <fullName evidence="1">Uncharacterized protein</fullName>
    </submittedName>
</protein>
<evidence type="ECO:0000313" key="2">
    <source>
        <dbReference type="Proteomes" id="UP000178912"/>
    </source>
</evidence>
<reference evidence="2" key="1">
    <citation type="submission" date="2016-03" db="EMBL/GenBank/DDBJ databases">
        <authorList>
            <person name="Guldener U."/>
        </authorList>
    </citation>
    <scope>NUCLEOTIDE SEQUENCE [LARGE SCALE GENOMIC DNA]</scope>
    <source>
        <strain evidence="2">04CH-RAC-A.6.1</strain>
    </source>
</reference>
<name>A0A1E1JSY6_9HELO</name>
<accession>A0A1E1JSY6</accession>
<dbReference type="AlphaFoldDB" id="A0A1E1JSY6"/>
<dbReference type="Proteomes" id="UP000178912">
    <property type="component" value="Unassembled WGS sequence"/>
</dbReference>
<dbReference type="EMBL" id="FJUX01000002">
    <property type="protein sequence ID" value="CZS88995.1"/>
    <property type="molecule type" value="Genomic_DNA"/>
</dbReference>
<keyword evidence="2" id="KW-1185">Reference proteome</keyword>
<sequence>MSTKTTSSSSSSSSSSSYLSSKTSALETAQSVVPSDARAAQIPLQSFNLPTFPPAALSSGLTSLILTSDISLRDYQKLIGEPFSVPDLPSTITSLTLESFSLGYPPGFLTELGKKIPRVKSLTLYSQLLAGTTEYGQDDVKTFFRLQGGLRELHLLDVFTPAGFYTALAESTAPGLNFLEVNFTYRHSDPKFLSGVPSREIVEFLKRGKSAGGGALLGLTASISAPDVTDDEDDREGTEVGILPVEREHASELVDVLKDVGAELVMLDLTMFELSIKQVEHVVEKCRKVKILGLTVTVEKGWGEAFEAIGKEGGAAEVEVLELVGVPGQEFTESIKKGETSGLSADVLAAVVVAGCGELKSVKVSVLRTRSEMWVREGEEWSLKDKA</sequence>
<evidence type="ECO:0000313" key="1">
    <source>
        <dbReference type="EMBL" id="CZS88995.1"/>
    </source>
</evidence>
<gene>
    <name evidence="1" type="ORF">RAG0_00487</name>
</gene>
<proteinExistence type="predicted"/>
<organism evidence="1 2">
    <name type="scientific">Rhynchosporium agropyri</name>
    <dbReference type="NCBI Taxonomy" id="914238"/>
    <lineage>
        <taxon>Eukaryota</taxon>
        <taxon>Fungi</taxon>
        <taxon>Dikarya</taxon>
        <taxon>Ascomycota</taxon>
        <taxon>Pezizomycotina</taxon>
        <taxon>Leotiomycetes</taxon>
        <taxon>Helotiales</taxon>
        <taxon>Ploettnerulaceae</taxon>
        <taxon>Rhynchosporium</taxon>
    </lineage>
</organism>